<name>A0A8S1YMC2_PAROT</name>
<dbReference type="AlphaFoldDB" id="A0A8S1YMC2"/>
<gene>
    <name evidence="1" type="ORF">POCTA_138.1.T3280001</name>
</gene>
<dbReference type="EMBL" id="CAJJDP010000332">
    <property type="protein sequence ID" value="CAD8215575.1"/>
    <property type="molecule type" value="Genomic_DNA"/>
</dbReference>
<evidence type="ECO:0000313" key="1">
    <source>
        <dbReference type="EMBL" id="CAD8215575.1"/>
    </source>
</evidence>
<accession>A0A8S1YMC2</accession>
<evidence type="ECO:0000313" key="2">
    <source>
        <dbReference type="Proteomes" id="UP000683925"/>
    </source>
</evidence>
<organism evidence="1 2">
    <name type="scientific">Paramecium octaurelia</name>
    <dbReference type="NCBI Taxonomy" id="43137"/>
    <lineage>
        <taxon>Eukaryota</taxon>
        <taxon>Sar</taxon>
        <taxon>Alveolata</taxon>
        <taxon>Ciliophora</taxon>
        <taxon>Intramacronucleata</taxon>
        <taxon>Oligohymenophorea</taxon>
        <taxon>Peniculida</taxon>
        <taxon>Parameciidae</taxon>
        <taxon>Paramecium</taxon>
    </lineage>
</organism>
<protein>
    <submittedName>
        <fullName evidence="1">Uncharacterized protein</fullName>
    </submittedName>
</protein>
<sequence>MAQVIEQNFQVKDICKCTIINTTHYIGSCTVKSGSGSQRRICKNAPNTITTNVVGCDSYKPEQN</sequence>
<proteinExistence type="predicted"/>
<keyword evidence="2" id="KW-1185">Reference proteome</keyword>
<reference evidence="1" key="1">
    <citation type="submission" date="2021-01" db="EMBL/GenBank/DDBJ databases">
        <authorList>
            <consortium name="Genoscope - CEA"/>
            <person name="William W."/>
        </authorList>
    </citation>
    <scope>NUCLEOTIDE SEQUENCE</scope>
</reference>
<comment type="caution">
    <text evidence="1">The sequence shown here is derived from an EMBL/GenBank/DDBJ whole genome shotgun (WGS) entry which is preliminary data.</text>
</comment>
<dbReference type="Proteomes" id="UP000683925">
    <property type="component" value="Unassembled WGS sequence"/>
</dbReference>